<dbReference type="Gramene" id="RZC80288">
    <property type="protein sequence ID" value="RZC80288"/>
    <property type="gene ID" value="C5167_042858"/>
</dbReference>
<gene>
    <name evidence="1" type="ORF">C5167_042858</name>
</gene>
<organism evidence="1 2">
    <name type="scientific">Papaver somniferum</name>
    <name type="common">Opium poppy</name>
    <dbReference type="NCBI Taxonomy" id="3469"/>
    <lineage>
        <taxon>Eukaryota</taxon>
        <taxon>Viridiplantae</taxon>
        <taxon>Streptophyta</taxon>
        <taxon>Embryophyta</taxon>
        <taxon>Tracheophyta</taxon>
        <taxon>Spermatophyta</taxon>
        <taxon>Magnoliopsida</taxon>
        <taxon>Ranunculales</taxon>
        <taxon>Papaveraceae</taxon>
        <taxon>Papaveroideae</taxon>
        <taxon>Papaver</taxon>
    </lineage>
</organism>
<sequence length="88" mass="9916">MGVIMHGNATIDVEKLDPSKAKIYACPNAHKSTSTLSAIHTRTLGLLRIIRYLDLGSHYHHWRLGSIGRVRDILPRGCGFDSHRWQPT</sequence>
<dbReference type="Proteomes" id="UP000316621">
    <property type="component" value="Chromosome 10"/>
</dbReference>
<keyword evidence="2" id="KW-1185">Reference proteome</keyword>
<name>A0A4Y7L766_PAPSO</name>
<dbReference type="EMBL" id="CM010724">
    <property type="protein sequence ID" value="RZC80288.1"/>
    <property type="molecule type" value="Genomic_DNA"/>
</dbReference>
<evidence type="ECO:0000313" key="2">
    <source>
        <dbReference type="Proteomes" id="UP000316621"/>
    </source>
</evidence>
<reference evidence="1 2" key="1">
    <citation type="journal article" date="2018" name="Science">
        <title>The opium poppy genome and morphinan production.</title>
        <authorList>
            <person name="Guo L."/>
            <person name="Winzer T."/>
            <person name="Yang X."/>
            <person name="Li Y."/>
            <person name="Ning Z."/>
            <person name="He Z."/>
            <person name="Teodor R."/>
            <person name="Lu Y."/>
            <person name="Bowser T.A."/>
            <person name="Graham I.A."/>
            <person name="Ye K."/>
        </authorList>
    </citation>
    <scope>NUCLEOTIDE SEQUENCE [LARGE SCALE GENOMIC DNA]</scope>
    <source>
        <strain evidence="2">cv. HN1</strain>
        <tissue evidence="1">Leaves</tissue>
    </source>
</reference>
<evidence type="ECO:0000313" key="1">
    <source>
        <dbReference type="EMBL" id="RZC80288.1"/>
    </source>
</evidence>
<protein>
    <submittedName>
        <fullName evidence="1">Uncharacterized protein</fullName>
    </submittedName>
</protein>
<dbReference type="AlphaFoldDB" id="A0A4Y7L766"/>
<proteinExistence type="predicted"/>
<accession>A0A4Y7L766</accession>